<dbReference type="GO" id="GO:0004645">
    <property type="term" value="F:1,4-alpha-oligoglucan phosphorylase activity"/>
    <property type="evidence" value="ECO:0007669"/>
    <property type="project" value="UniProtKB-EC"/>
</dbReference>
<comment type="similarity">
    <text evidence="1 3">Belongs to the glycogen phosphorylase family.</text>
</comment>
<organism evidence="4 5">
    <name type="scientific">Cichlidogyrus casuarinus</name>
    <dbReference type="NCBI Taxonomy" id="1844966"/>
    <lineage>
        <taxon>Eukaryota</taxon>
        <taxon>Metazoa</taxon>
        <taxon>Spiralia</taxon>
        <taxon>Lophotrochozoa</taxon>
        <taxon>Platyhelminthes</taxon>
        <taxon>Monogenea</taxon>
        <taxon>Monopisthocotylea</taxon>
        <taxon>Dactylogyridea</taxon>
        <taxon>Ancyrocephalidae</taxon>
        <taxon>Cichlidogyrus</taxon>
    </lineage>
</organism>
<dbReference type="SUPFAM" id="SSF53756">
    <property type="entry name" value="UDP-Glycosyltransferase/glycogen phosphorylase"/>
    <property type="match status" value="1"/>
</dbReference>
<keyword evidence="3" id="KW-0808">Transferase</keyword>
<keyword evidence="3" id="KW-0328">Glycosyltransferase</keyword>
<comment type="caution">
    <text evidence="4">The sequence shown here is derived from an EMBL/GenBank/DDBJ whole genome shotgun (WGS) entry which is preliminary data.</text>
</comment>
<keyword evidence="3" id="KW-0663">Pyridoxal phosphate</keyword>
<dbReference type="PANTHER" id="PTHR11468">
    <property type="entry name" value="GLYCOGEN PHOSPHORYLASE"/>
    <property type="match status" value="1"/>
</dbReference>
<evidence type="ECO:0000313" key="4">
    <source>
        <dbReference type="EMBL" id="KAL3307305.1"/>
    </source>
</evidence>
<dbReference type="InterPro" id="IPR000811">
    <property type="entry name" value="Glyco_trans_35"/>
</dbReference>
<dbReference type="Gene3D" id="3.40.50.2000">
    <property type="entry name" value="Glycogen Phosphorylase B"/>
    <property type="match status" value="1"/>
</dbReference>
<dbReference type="Proteomes" id="UP001626550">
    <property type="component" value="Unassembled WGS sequence"/>
</dbReference>
<accession>A0ABD2PIS0</accession>
<keyword evidence="2" id="KW-0597">Phosphoprotein</keyword>
<dbReference type="Pfam" id="PF00343">
    <property type="entry name" value="Phosphorylase"/>
    <property type="match status" value="1"/>
</dbReference>
<dbReference type="EC" id="2.4.1.1" evidence="3"/>
<dbReference type="PANTHER" id="PTHR11468:SF13">
    <property type="entry name" value="GLYCOGEN PHOSPHORYLASE"/>
    <property type="match status" value="1"/>
</dbReference>
<protein>
    <recommendedName>
        <fullName evidence="3">Alpha-1,4 glucan phosphorylase</fullName>
        <ecNumber evidence="3">2.4.1.1</ecNumber>
    </recommendedName>
</protein>
<dbReference type="FunFam" id="3.40.50.2000:FF:000197">
    <property type="entry name" value="Alpha-1,4 glucan phosphorylase"/>
    <property type="match status" value="1"/>
</dbReference>
<dbReference type="EMBL" id="JBJKFK010007720">
    <property type="protein sequence ID" value="KAL3307305.1"/>
    <property type="molecule type" value="Genomic_DNA"/>
</dbReference>
<keyword evidence="3" id="KW-0119">Carbohydrate metabolism</keyword>
<evidence type="ECO:0000313" key="5">
    <source>
        <dbReference type="Proteomes" id="UP001626550"/>
    </source>
</evidence>
<reference evidence="4 5" key="1">
    <citation type="submission" date="2024-11" db="EMBL/GenBank/DDBJ databases">
        <title>Adaptive evolution of stress response genes in parasites aligns with host niche diversity.</title>
        <authorList>
            <person name="Hahn C."/>
            <person name="Resl P."/>
        </authorList>
    </citation>
    <scope>NUCLEOTIDE SEQUENCE [LARGE SCALE GENOMIC DNA]</scope>
    <source>
        <strain evidence="4">EGGRZ-B1_66</strain>
        <tissue evidence="4">Body</tissue>
    </source>
</reference>
<keyword evidence="5" id="KW-1185">Reference proteome</keyword>
<name>A0ABD2PIS0_9PLAT</name>
<evidence type="ECO:0000256" key="3">
    <source>
        <dbReference type="RuleBase" id="RU000587"/>
    </source>
</evidence>
<comment type="catalytic activity">
    <reaction evidence="3">
        <text>[(1-&gt;4)-alpha-D-glucosyl](n) + phosphate = [(1-&gt;4)-alpha-D-glucosyl](n-1) + alpha-D-glucose 1-phosphate</text>
        <dbReference type="Rhea" id="RHEA:41732"/>
        <dbReference type="Rhea" id="RHEA-COMP:9584"/>
        <dbReference type="Rhea" id="RHEA-COMP:9586"/>
        <dbReference type="ChEBI" id="CHEBI:15444"/>
        <dbReference type="ChEBI" id="CHEBI:43474"/>
        <dbReference type="ChEBI" id="CHEBI:58601"/>
        <dbReference type="EC" id="2.4.1.1"/>
    </reaction>
</comment>
<gene>
    <name evidence="4" type="ORF">Ciccas_014185</name>
</gene>
<proteinExistence type="inferred from homology"/>
<dbReference type="AlphaFoldDB" id="A0ABD2PIS0"/>
<sequence length="67" mass="7530">DYIRAQDEASAAYADEMRWAKMSLLNIASSGKFSSDRTIREYAREIWGVEPSNMKLPPPSEPVPNGK</sequence>
<comment type="cofactor">
    <cofactor evidence="3">
        <name>pyridoxal 5'-phosphate</name>
        <dbReference type="ChEBI" id="CHEBI:597326"/>
    </cofactor>
</comment>
<feature type="non-terminal residue" evidence="4">
    <location>
        <position position="1"/>
    </location>
</feature>
<evidence type="ECO:0000256" key="1">
    <source>
        <dbReference type="ARBA" id="ARBA00006047"/>
    </source>
</evidence>
<evidence type="ECO:0000256" key="2">
    <source>
        <dbReference type="ARBA" id="ARBA00022553"/>
    </source>
</evidence>
<comment type="function">
    <text evidence="3">Allosteric enzyme that catalyzes the rate-limiting step in glycogen catabolism, the phosphorolytic cleavage of glycogen to produce glucose-1-phosphate, and plays a central role in maintaining cellular and organismal glucose homeostasis.</text>
</comment>